<evidence type="ECO:0000313" key="2">
    <source>
        <dbReference type="Proteomes" id="UP000663720"/>
    </source>
</evidence>
<keyword evidence="2" id="KW-1185">Reference proteome</keyword>
<dbReference type="Proteomes" id="UP000663720">
    <property type="component" value="Chromosome"/>
</dbReference>
<dbReference type="KEGG" id="dli:dnl_56990"/>
<proteinExistence type="predicted"/>
<reference evidence="1" key="1">
    <citation type="journal article" date="2021" name="Microb. Physiol.">
        <title>Proteogenomic Insights into the Physiology of Marine, Sulfate-Reducing, Filamentous Desulfonema limicola and Desulfonema magnum.</title>
        <authorList>
            <person name="Schnaars V."/>
            <person name="Wohlbrand L."/>
            <person name="Scheve S."/>
            <person name="Hinrichs C."/>
            <person name="Reinhardt R."/>
            <person name="Rabus R."/>
        </authorList>
    </citation>
    <scope>NUCLEOTIDE SEQUENCE</scope>
    <source>
        <strain evidence="1">5ac10</strain>
    </source>
</reference>
<accession>A0A975BDK3</accession>
<dbReference type="EMBL" id="CP061799">
    <property type="protein sequence ID" value="QTA83300.1"/>
    <property type="molecule type" value="Genomic_DNA"/>
</dbReference>
<evidence type="ECO:0000313" key="1">
    <source>
        <dbReference type="EMBL" id="QTA83300.1"/>
    </source>
</evidence>
<organism evidence="1 2">
    <name type="scientific">Desulfonema limicola</name>
    <dbReference type="NCBI Taxonomy" id="45656"/>
    <lineage>
        <taxon>Bacteria</taxon>
        <taxon>Pseudomonadati</taxon>
        <taxon>Thermodesulfobacteriota</taxon>
        <taxon>Desulfobacteria</taxon>
        <taxon>Desulfobacterales</taxon>
        <taxon>Desulfococcaceae</taxon>
        <taxon>Desulfonema</taxon>
    </lineage>
</organism>
<dbReference type="AlphaFoldDB" id="A0A975BDK3"/>
<protein>
    <submittedName>
        <fullName evidence="1">Uncharacterized protein</fullName>
    </submittedName>
</protein>
<gene>
    <name evidence="1" type="ORF">dnl_56990</name>
</gene>
<name>A0A975BDK3_9BACT</name>
<sequence length="51" mass="5967">MEYTRIQETSSPKIGDKMKYPTIRSVNIIGEKTLLVDFSNNEKRRYDVTPC</sequence>